<reference evidence="1 2" key="1">
    <citation type="journal article" date="2019" name="Commun. Biol.">
        <title>The bagworm genome reveals a unique fibroin gene that provides high tensile strength.</title>
        <authorList>
            <person name="Kono N."/>
            <person name="Nakamura H."/>
            <person name="Ohtoshi R."/>
            <person name="Tomita M."/>
            <person name="Numata K."/>
            <person name="Arakawa K."/>
        </authorList>
    </citation>
    <scope>NUCLEOTIDE SEQUENCE [LARGE SCALE GENOMIC DNA]</scope>
</reference>
<keyword evidence="2" id="KW-1185">Reference proteome</keyword>
<dbReference type="AlphaFoldDB" id="A0A4C1VXF6"/>
<comment type="caution">
    <text evidence="1">The sequence shown here is derived from an EMBL/GenBank/DDBJ whole genome shotgun (WGS) entry which is preliminary data.</text>
</comment>
<gene>
    <name evidence="1" type="ORF">EVAR_41803_1</name>
</gene>
<dbReference type="OrthoDB" id="9995375at2759"/>
<sequence>MTTRLAGAKEVLLIGNLNQLPFIDGLNFFKMQYVRPNLMATVTNKLLCTYRNPIDVVYALNEIYSGIYSSMTQAQSLRLKRYSNANILKDLPSTLYLTYT</sequence>
<accession>A0A4C1VXF6</accession>
<protein>
    <recommendedName>
        <fullName evidence="3">(+)RNA virus helicase C-terminal domain-containing protein</fullName>
    </recommendedName>
</protein>
<evidence type="ECO:0008006" key="3">
    <source>
        <dbReference type="Google" id="ProtNLM"/>
    </source>
</evidence>
<organism evidence="1 2">
    <name type="scientific">Eumeta variegata</name>
    <name type="common">Bagworm moth</name>
    <name type="synonym">Eumeta japonica</name>
    <dbReference type="NCBI Taxonomy" id="151549"/>
    <lineage>
        <taxon>Eukaryota</taxon>
        <taxon>Metazoa</taxon>
        <taxon>Ecdysozoa</taxon>
        <taxon>Arthropoda</taxon>
        <taxon>Hexapoda</taxon>
        <taxon>Insecta</taxon>
        <taxon>Pterygota</taxon>
        <taxon>Neoptera</taxon>
        <taxon>Endopterygota</taxon>
        <taxon>Lepidoptera</taxon>
        <taxon>Glossata</taxon>
        <taxon>Ditrysia</taxon>
        <taxon>Tineoidea</taxon>
        <taxon>Psychidae</taxon>
        <taxon>Oiketicinae</taxon>
        <taxon>Eumeta</taxon>
    </lineage>
</organism>
<name>A0A4C1VXF6_EUMVA</name>
<dbReference type="InterPro" id="IPR027417">
    <property type="entry name" value="P-loop_NTPase"/>
</dbReference>
<dbReference type="Proteomes" id="UP000299102">
    <property type="component" value="Unassembled WGS sequence"/>
</dbReference>
<proteinExistence type="predicted"/>
<dbReference type="Gene3D" id="3.40.50.300">
    <property type="entry name" value="P-loop containing nucleotide triphosphate hydrolases"/>
    <property type="match status" value="1"/>
</dbReference>
<evidence type="ECO:0000313" key="1">
    <source>
        <dbReference type="EMBL" id="GBP43946.1"/>
    </source>
</evidence>
<dbReference type="EMBL" id="BGZK01000444">
    <property type="protein sequence ID" value="GBP43946.1"/>
    <property type="molecule type" value="Genomic_DNA"/>
</dbReference>
<evidence type="ECO:0000313" key="2">
    <source>
        <dbReference type="Proteomes" id="UP000299102"/>
    </source>
</evidence>